<evidence type="ECO:0000313" key="2">
    <source>
        <dbReference type="EMBL" id="GBP26375.1"/>
    </source>
</evidence>
<evidence type="ECO:0000256" key="1">
    <source>
        <dbReference type="SAM" id="MobiDB-lite"/>
    </source>
</evidence>
<feature type="region of interest" description="Disordered" evidence="1">
    <location>
        <begin position="234"/>
        <end position="256"/>
    </location>
</feature>
<dbReference type="Proteomes" id="UP000299102">
    <property type="component" value="Unassembled WGS sequence"/>
</dbReference>
<accession>A0A4C1UIX5</accession>
<dbReference type="OrthoDB" id="6626714at2759"/>
<sequence length="649" mass="73785">MRPLSVFYSDTLAHGVEERSLVPRSRSHARLRRNATMSHAFSHNPGSNELAHVFLGPASLFFTIFNLLPRLYVCITSESTTIRYGKFEVSLRHFHLQIYIRPSLSAASFKSKNAKAYRVLKHCPLTSPGEQHADVQYSRDISSATFHFSYYSYSLTHRLTLQRTSTSEAEVRLILACRRSLNMPETRKRFPAPSYPLLKQIVDQYAITLSSLTASARNFVLWPNSENTTPARIQLTSPTREPQMIPGPSNQPPRKRGRRVLINDHLAASLDVAKLSNRKAAIVLTSTLKSAGSDPAALNINRSSVRRHRLKSRQKIAESLKKEFKSETPLTVHWDGKLIEDITGHETVDRLPILVSGNGVDQLLSVPKLNRGTGEACARAVYETIESWNLCEQIKCMCFDTPAVNTGLKWSLYPFGTKMEKDMLFACRHHVMEIIWSDIDQADYKAVSSDASSLQAVENIAAYIISFAQDQLNRYQPRDDYKELLNLTIIYLGGIPEKGVSFRMPAGLHRARWMAKAIYCLKIFLFRHQFKLSKREETAIKEICVFTVSIYVKYWYQAPSACAAPRNDLQLLKDLVSFQNINKAMSQNAIHKILGHLWYLSEELVCLAFFDDALSLDDKRKMIKALNNEGLEFCAKRINVDVKHILEKI</sequence>
<protein>
    <submittedName>
        <fullName evidence="2">Uncharacterized protein</fullName>
    </submittedName>
</protein>
<gene>
    <name evidence="2" type="ORF">EVAR_75507_1</name>
</gene>
<comment type="caution">
    <text evidence="2">The sequence shown here is derived from an EMBL/GenBank/DDBJ whole genome shotgun (WGS) entry which is preliminary data.</text>
</comment>
<reference evidence="2 3" key="1">
    <citation type="journal article" date="2019" name="Commun. Biol.">
        <title>The bagworm genome reveals a unique fibroin gene that provides high tensile strength.</title>
        <authorList>
            <person name="Kono N."/>
            <person name="Nakamura H."/>
            <person name="Ohtoshi R."/>
            <person name="Tomita M."/>
            <person name="Numata K."/>
            <person name="Arakawa K."/>
        </authorList>
    </citation>
    <scope>NUCLEOTIDE SEQUENCE [LARGE SCALE GENOMIC DNA]</scope>
</reference>
<evidence type="ECO:0000313" key="3">
    <source>
        <dbReference type="Proteomes" id="UP000299102"/>
    </source>
</evidence>
<keyword evidence="3" id="KW-1185">Reference proteome</keyword>
<proteinExistence type="predicted"/>
<dbReference type="AlphaFoldDB" id="A0A4C1UIX5"/>
<name>A0A4C1UIX5_EUMVA</name>
<dbReference type="EMBL" id="BGZK01000180">
    <property type="protein sequence ID" value="GBP26375.1"/>
    <property type="molecule type" value="Genomic_DNA"/>
</dbReference>
<organism evidence="2 3">
    <name type="scientific">Eumeta variegata</name>
    <name type="common">Bagworm moth</name>
    <name type="synonym">Eumeta japonica</name>
    <dbReference type="NCBI Taxonomy" id="151549"/>
    <lineage>
        <taxon>Eukaryota</taxon>
        <taxon>Metazoa</taxon>
        <taxon>Ecdysozoa</taxon>
        <taxon>Arthropoda</taxon>
        <taxon>Hexapoda</taxon>
        <taxon>Insecta</taxon>
        <taxon>Pterygota</taxon>
        <taxon>Neoptera</taxon>
        <taxon>Endopterygota</taxon>
        <taxon>Lepidoptera</taxon>
        <taxon>Glossata</taxon>
        <taxon>Ditrysia</taxon>
        <taxon>Tineoidea</taxon>
        <taxon>Psychidae</taxon>
        <taxon>Oiketicinae</taxon>
        <taxon>Eumeta</taxon>
    </lineage>
</organism>